<feature type="compositionally biased region" description="Polar residues" evidence="1">
    <location>
        <begin position="44"/>
        <end position="67"/>
    </location>
</feature>
<evidence type="ECO:0000256" key="1">
    <source>
        <dbReference type="SAM" id="MobiDB-lite"/>
    </source>
</evidence>
<dbReference type="Proteomes" id="UP000198323">
    <property type="component" value="Unassembled WGS sequence"/>
</dbReference>
<name>A0A226MLQ8_CALSU</name>
<comment type="caution">
    <text evidence="2">The sequence shown here is derived from an EMBL/GenBank/DDBJ whole genome shotgun (WGS) entry which is preliminary data.</text>
</comment>
<feature type="region of interest" description="Disordered" evidence="1">
    <location>
        <begin position="1"/>
        <end position="136"/>
    </location>
</feature>
<proteinExistence type="predicted"/>
<accession>A0A226MLQ8</accession>
<reference evidence="2 3" key="1">
    <citation type="submission" date="2016-07" db="EMBL/GenBank/DDBJ databases">
        <title>Disparate Historic Effective Population Sizes Predicted by Modern Levels of Genome Diversity for the Scaled Quail (Callipepla squamata) and the Northern Bobwhite (Colinus virginianus): Inferences from First and Second Generation Draft Genome Assemblies for Sympatric New World Quail.</title>
        <authorList>
            <person name="Oldeschulte D.L."/>
            <person name="Halley Y.A."/>
            <person name="Bhattarai E.K."/>
            <person name="Brashear W.A."/>
            <person name="Hill J."/>
            <person name="Metz R.P."/>
            <person name="Johnson C.D."/>
            <person name="Rollins D."/>
            <person name="Peterson M.J."/>
            <person name="Bickhart D.M."/>
            <person name="Decker J.E."/>
            <person name="Seabury C.M."/>
        </authorList>
    </citation>
    <scope>NUCLEOTIDE SEQUENCE [LARGE SCALE GENOMIC DNA]</scope>
    <source>
        <strain evidence="2 3">Texas</strain>
        <tissue evidence="2">Leg muscle</tissue>
    </source>
</reference>
<gene>
    <name evidence="2" type="ORF">ASZ78_011114</name>
</gene>
<sequence>MAPGGANAESSSGVKHGEINQGTWKGQLLRLERGIRKRMKKNSKSLTRTSLRIHISNQSTEAKSSSKPLPAAWGSHWGFSEDASPLRSALPPFPAASDAAEELRQKEKSRSAQSCPVPLRSADEIPPGSEEPVEDTGCLTRVGNSIFQQQCCATRRSCPHGSEWARPSFK</sequence>
<evidence type="ECO:0000313" key="3">
    <source>
        <dbReference type="Proteomes" id="UP000198323"/>
    </source>
</evidence>
<protein>
    <submittedName>
        <fullName evidence="2">Uncharacterized protein</fullName>
    </submittedName>
</protein>
<keyword evidence="3" id="KW-1185">Reference proteome</keyword>
<evidence type="ECO:0000313" key="2">
    <source>
        <dbReference type="EMBL" id="OXB56222.1"/>
    </source>
</evidence>
<organism evidence="2 3">
    <name type="scientific">Callipepla squamata</name>
    <name type="common">Scaled quail</name>
    <dbReference type="NCBI Taxonomy" id="9009"/>
    <lineage>
        <taxon>Eukaryota</taxon>
        <taxon>Metazoa</taxon>
        <taxon>Chordata</taxon>
        <taxon>Craniata</taxon>
        <taxon>Vertebrata</taxon>
        <taxon>Euteleostomi</taxon>
        <taxon>Archelosauria</taxon>
        <taxon>Archosauria</taxon>
        <taxon>Dinosauria</taxon>
        <taxon>Saurischia</taxon>
        <taxon>Theropoda</taxon>
        <taxon>Coelurosauria</taxon>
        <taxon>Aves</taxon>
        <taxon>Neognathae</taxon>
        <taxon>Galloanserae</taxon>
        <taxon>Galliformes</taxon>
        <taxon>Odontophoridae</taxon>
        <taxon>Callipepla</taxon>
    </lineage>
</organism>
<dbReference type="EMBL" id="MCFN01000663">
    <property type="protein sequence ID" value="OXB56222.1"/>
    <property type="molecule type" value="Genomic_DNA"/>
</dbReference>
<feature type="compositionally biased region" description="Basic and acidic residues" evidence="1">
    <location>
        <begin position="101"/>
        <end position="110"/>
    </location>
</feature>
<dbReference type="AlphaFoldDB" id="A0A226MLQ8"/>